<sequence length="57" mass="6230">AVALSICVGHQVLYHFSNDPKKTFCFQTLEYLNSVNCIALVGACAWYGSKTSVISCQ</sequence>
<gene>
    <name evidence="1" type="ORF">L9F63_007714</name>
</gene>
<reference evidence="1" key="1">
    <citation type="journal article" date="2023" name="IScience">
        <title>Live-bearing cockroach genome reveals convergent evolutionary mechanisms linked to viviparity in insects and beyond.</title>
        <authorList>
            <person name="Fouks B."/>
            <person name="Harrison M.C."/>
            <person name="Mikhailova A.A."/>
            <person name="Marchal E."/>
            <person name="English S."/>
            <person name="Carruthers M."/>
            <person name="Jennings E.C."/>
            <person name="Chiamaka E.L."/>
            <person name="Frigard R.A."/>
            <person name="Pippel M."/>
            <person name="Attardo G.M."/>
            <person name="Benoit J.B."/>
            <person name="Bornberg-Bauer E."/>
            <person name="Tobe S.S."/>
        </authorList>
    </citation>
    <scope>NUCLEOTIDE SEQUENCE</scope>
    <source>
        <strain evidence="1">Stay&amp;Tobe</strain>
    </source>
</reference>
<organism evidence="1 2">
    <name type="scientific">Diploptera punctata</name>
    <name type="common">Pacific beetle cockroach</name>
    <dbReference type="NCBI Taxonomy" id="6984"/>
    <lineage>
        <taxon>Eukaryota</taxon>
        <taxon>Metazoa</taxon>
        <taxon>Ecdysozoa</taxon>
        <taxon>Arthropoda</taxon>
        <taxon>Hexapoda</taxon>
        <taxon>Insecta</taxon>
        <taxon>Pterygota</taxon>
        <taxon>Neoptera</taxon>
        <taxon>Polyneoptera</taxon>
        <taxon>Dictyoptera</taxon>
        <taxon>Blattodea</taxon>
        <taxon>Blaberoidea</taxon>
        <taxon>Blaberidae</taxon>
        <taxon>Diplopterinae</taxon>
        <taxon>Diploptera</taxon>
    </lineage>
</organism>
<keyword evidence="2" id="KW-1185">Reference proteome</keyword>
<evidence type="ECO:0000313" key="1">
    <source>
        <dbReference type="EMBL" id="KAJ9575128.1"/>
    </source>
</evidence>
<dbReference type="EMBL" id="JASPKZ010010239">
    <property type="protein sequence ID" value="KAJ9575128.1"/>
    <property type="molecule type" value="Genomic_DNA"/>
</dbReference>
<name>A0AAD8E2R4_DIPPU</name>
<proteinExistence type="predicted"/>
<protein>
    <submittedName>
        <fullName evidence="1">Uncharacterized protein</fullName>
    </submittedName>
</protein>
<comment type="caution">
    <text evidence="1">The sequence shown here is derived from an EMBL/GenBank/DDBJ whole genome shotgun (WGS) entry which is preliminary data.</text>
</comment>
<feature type="non-terminal residue" evidence="1">
    <location>
        <position position="1"/>
    </location>
</feature>
<dbReference type="AlphaFoldDB" id="A0AAD8E2R4"/>
<accession>A0AAD8E2R4</accession>
<feature type="non-terminal residue" evidence="1">
    <location>
        <position position="57"/>
    </location>
</feature>
<dbReference type="Proteomes" id="UP001233999">
    <property type="component" value="Unassembled WGS sequence"/>
</dbReference>
<reference evidence="1" key="2">
    <citation type="submission" date="2023-05" db="EMBL/GenBank/DDBJ databases">
        <authorList>
            <person name="Fouks B."/>
        </authorList>
    </citation>
    <scope>NUCLEOTIDE SEQUENCE</scope>
    <source>
        <strain evidence="1">Stay&amp;Tobe</strain>
        <tissue evidence="1">Testes</tissue>
    </source>
</reference>
<evidence type="ECO:0000313" key="2">
    <source>
        <dbReference type="Proteomes" id="UP001233999"/>
    </source>
</evidence>